<dbReference type="Proteomes" id="UP000053647">
    <property type="component" value="Unassembled WGS sequence"/>
</dbReference>
<feature type="compositionally biased region" description="Basic and acidic residues" evidence="1">
    <location>
        <begin position="21"/>
        <end position="31"/>
    </location>
</feature>
<protein>
    <submittedName>
        <fullName evidence="2">Uncharacterized protein</fullName>
    </submittedName>
</protein>
<dbReference type="HOGENOM" id="CLU_1627612_0_0_1"/>
<dbReference type="EMBL" id="KN821115">
    <property type="protein sequence ID" value="KIJ05258.1"/>
    <property type="molecule type" value="Genomic_DNA"/>
</dbReference>
<feature type="region of interest" description="Disordered" evidence="1">
    <location>
        <begin position="7"/>
        <end position="42"/>
    </location>
</feature>
<evidence type="ECO:0000313" key="2">
    <source>
        <dbReference type="EMBL" id="KIJ05258.1"/>
    </source>
</evidence>
<evidence type="ECO:0000256" key="1">
    <source>
        <dbReference type="SAM" id="MobiDB-lite"/>
    </source>
</evidence>
<reference evidence="3" key="2">
    <citation type="submission" date="2015-01" db="EMBL/GenBank/DDBJ databases">
        <title>Evolutionary Origins and Diversification of the Mycorrhizal Mutualists.</title>
        <authorList>
            <consortium name="DOE Joint Genome Institute"/>
            <consortium name="Mycorrhizal Genomics Consortium"/>
            <person name="Kohler A."/>
            <person name="Kuo A."/>
            <person name="Nagy L.G."/>
            <person name="Floudas D."/>
            <person name="Copeland A."/>
            <person name="Barry K.W."/>
            <person name="Cichocki N."/>
            <person name="Veneault-Fourrey C."/>
            <person name="LaButti K."/>
            <person name="Lindquist E.A."/>
            <person name="Lipzen A."/>
            <person name="Lundell T."/>
            <person name="Morin E."/>
            <person name="Murat C."/>
            <person name="Riley R."/>
            <person name="Ohm R."/>
            <person name="Sun H."/>
            <person name="Tunlid A."/>
            <person name="Henrissat B."/>
            <person name="Grigoriev I.V."/>
            <person name="Hibbett D.S."/>
            <person name="Martin F."/>
        </authorList>
    </citation>
    <scope>NUCLEOTIDE SEQUENCE [LARGE SCALE GENOMIC DNA]</scope>
    <source>
        <strain evidence="3">ATCC 200175</strain>
    </source>
</reference>
<proteinExistence type="predicted"/>
<organism evidence="2 3">
    <name type="scientific">Paxillus involutus ATCC 200175</name>
    <dbReference type="NCBI Taxonomy" id="664439"/>
    <lineage>
        <taxon>Eukaryota</taxon>
        <taxon>Fungi</taxon>
        <taxon>Dikarya</taxon>
        <taxon>Basidiomycota</taxon>
        <taxon>Agaricomycotina</taxon>
        <taxon>Agaricomycetes</taxon>
        <taxon>Agaricomycetidae</taxon>
        <taxon>Boletales</taxon>
        <taxon>Paxilineae</taxon>
        <taxon>Paxillaceae</taxon>
        <taxon>Paxillus</taxon>
    </lineage>
</organism>
<accession>A0A0C9T174</accession>
<evidence type="ECO:0000313" key="3">
    <source>
        <dbReference type="Proteomes" id="UP000053647"/>
    </source>
</evidence>
<reference evidence="2 3" key="1">
    <citation type="submission" date="2014-06" db="EMBL/GenBank/DDBJ databases">
        <authorList>
            <consortium name="DOE Joint Genome Institute"/>
            <person name="Kuo A."/>
            <person name="Kohler A."/>
            <person name="Nagy L.G."/>
            <person name="Floudas D."/>
            <person name="Copeland A."/>
            <person name="Barry K.W."/>
            <person name="Cichocki N."/>
            <person name="Veneault-Fourrey C."/>
            <person name="LaButti K."/>
            <person name="Lindquist E.A."/>
            <person name="Lipzen A."/>
            <person name="Lundell T."/>
            <person name="Morin E."/>
            <person name="Murat C."/>
            <person name="Sun H."/>
            <person name="Tunlid A."/>
            <person name="Henrissat B."/>
            <person name="Grigoriev I.V."/>
            <person name="Hibbett D.S."/>
            <person name="Martin F."/>
            <person name="Nordberg H.P."/>
            <person name="Cantor M.N."/>
            <person name="Hua S.X."/>
        </authorList>
    </citation>
    <scope>NUCLEOTIDE SEQUENCE [LARGE SCALE GENOMIC DNA]</scope>
    <source>
        <strain evidence="2 3">ATCC 200175</strain>
    </source>
</reference>
<name>A0A0C9T174_PAXIN</name>
<sequence length="163" mass="17721">MICFRPLVINSSSRSPPPPSRDLHRDHRRAIIDGPPPPTGHRYQRTIAATVTANGPAPPPSLPTRHHRQRAITATVTANTLLPPTGQCHQRTIDGPAPPTGHRCHRHRQHAVTANGPSLPSPSMVAHRWAATTLGPNPMPTYFALHLYKPLVIKSIQSDVCGS</sequence>
<gene>
    <name evidence="2" type="ORF">PAXINDRAFT_21466</name>
</gene>
<keyword evidence="3" id="KW-1185">Reference proteome</keyword>
<dbReference type="AlphaFoldDB" id="A0A0C9T174"/>